<accession>A0ABC8J8U4</accession>
<dbReference type="Proteomes" id="UP001642260">
    <property type="component" value="Unassembled WGS sequence"/>
</dbReference>
<evidence type="ECO:0000313" key="1">
    <source>
        <dbReference type="EMBL" id="CAH8308333.1"/>
    </source>
</evidence>
<organism evidence="1 2">
    <name type="scientific">Eruca vesicaria subsp. sativa</name>
    <name type="common">Garden rocket</name>
    <name type="synonym">Eruca sativa</name>
    <dbReference type="NCBI Taxonomy" id="29727"/>
    <lineage>
        <taxon>Eukaryota</taxon>
        <taxon>Viridiplantae</taxon>
        <taxon>Streptophyta</taxon>
        <taxon>Embryophyta</taxon>
        <taxon>Tracheophyta</taxon>
        <taxon>Spermatophyta</taxon>
        <taxon>Magnoliopsida</taxon>
        <taxon>eudicotyledons</taxon>
        <taxon>Gunneridae</taxon>
        <taxon>Pentapetalae</taxon>
        <taxon>rosids</taxon>
        <taxon>malvids</taxon>
        <taxon>Brassicales</taxon>
        <taxon>Brassicaceae</taxon>
        <taxon>Brassiceae</taxon>
        <taxon>Eruca</taxon>
    </lineage>
</organism>
<gene>
    <name evidence="1" type="ORF">ERUC_LOCUS5155</name>
</gene>
<reference evidence="1 2" key="1">
    <citation type="submission" date="2022-03" db="EMBL/GenBank/DDBJ databases">
        <authorList>
            <person name="Macdonald S."/>
            <person name="Ahmed S."/>
            <person name="Newling K."/>
        </authorList>
    </citation>
    <scope>NUCLEOTIDE SEQUENCE [LARGE SCALE GENOMIC DNA]</scope>
</reference>
<dbReference type="AlphaFoldDB" id="A0ABC8J8U4"/>
<keyword evidence="2" id="KW-1185">Reference proteome</keyword>
<name>A0ABC8J8U4_ERUVS</name>
<evidence type="ECO:0000313" key="2">
    <source>
        <dbReference type="Proteomes" id="UP001642260"/>
    </source>
</evidence>
<protein>
    <submittedName>
        <fullName evidence="1">Uncharacterized protein</fullName>
    </submittedName>
</protein>
<sequence>MSGKANKERNCEMLTEELSATTKDVVDVRRWISSVVARGVLEVDFTLRPRWEGLIANDEVHGVCLLPKDLFRSQTLVKLYLGKDTNIGKLPPALDGLDCYTGDVTIGLFQVKVLDVVRYKGSAKELQHLKSLLAGTESIPKVRLEFHEDVVVDDATFNQTSWDFFTIFGVVPDYIYYFE</sequence>
<dbReference type="EMBL" id="CAKOAT010069266">
    <property type="protein sequence ID" value="CAH8308333.1"/>
    <property type="molecule type" value="Genomic_DNA"/>
</dbReference>
<proteinExistence type="predicted"/>
<comment type="caution">
    <text evidence="1">The sequence shown here is derived from an EMBL/GenBank/DDBJ whole genome shotgun (WGS) entry which is preliminary data.</text>
</comment>